<protein>
    <recommendedName>
        <fullName evidence="7">MAPEG family protein</fullName>
    </recommendedName>
</protein>
<reference evidence="6" key="1">
    <citation type="journal article" date="2015" name="Nature">
        <title>Complex archaea that bridge the gap between prokaryotes and eukaryotes.</title>
        <authorList>
            <person name="Spang A."/>
            <person name="Saw J.H."/>
            <person name="Jorgensen S.L."/>
            <person name="Zaremba-Niedzwiedzka K."/>
            <person name="Martijn J."/>
            <person name="Lind A.E."/>
            <person name="van Eijk R."/>
            <person name="Schleper C."/>
            <person name="Guy L."/>
            <person name="Ettema T.J."/>
        </authorList>
    </citation>
    <scope>NUCLEOTIDE SEQUENCE</scope>
</reference>
<dbReference type="InterPro" id="IPR023352">
    <property type="entry name" value="MAPEG-like_dom_sf"/>
</dbReference>
<dbReference type="AlphaFoldDB" id="A0A0F9TJ56"/>
<keyword evidence="4 5" id="KW-0472">Membrane</keyword>
<gene>
    <name evidence="6" type="ORF">LCGC14_0341650</name>
</gene>
<dbReference type="InterPro" id="IPR001129">
    <property type="entry name" value="Membr-assoc_MAPEG"/>
</dbReference>
<feature type="transmembrane region" description="Helical" evidence="5">
    <location>
        <begin position="111"/>
        <end position="130"/>
    </location>
</feature>
<dbReference type="Pfam" id="PF01124">
    <property type="entry name" value="MAPEG"/>
    <property type="match status" value="1"/>
</dbReference>
<dbReference type="SUPFAM" id="SSF161084">
    <property type="entry name" value="MAPEG domain-like"/>
    <property type="match status" value="1"/>
</dbReference>
<comment type="subcellular location">
    <subcellularLocation>
        <location evidence="1">Membrane</location>
    </subcellularLocation>
</comment>
<accession>A0A0F9TJ56</accession>
<evidence type="ECO:0000313" key="6">
    <source>
        <dbReference type="EMBL" id="KKN79279.1"/>
    </source>
</evidence>
<comment type="caution">
    <text evidence="6">The sequence shown here is derived from an EMBL/GenBank/DDBJ whole genome shotgun (WGS) entry which is preliminary data.</text>
</comment>
<organism evidence="6">
    <name type="scientific">marine sediment metagenome</name>
    <dbReference type="NCBI Taxonomy" id="412755"/>
    <lineage>
        <taxon>unclassified sequences</taxon>
        <taxon>metagenomes</taxon>
        <taxon>ecological metagenomes</taxon>
    </lineage>
</organism>
<evidence type="ECO:0000256" key="5">
    <source>
        <dbReference type="SAM" id="Phobius"/>
    </source>
</evidence>
<dbReference type="EMBL" id="LAZR01000250">
    <property type="protein sequence ID" value="KKN79279.1"/>
    <property type="molecule type" value="Genomic_DNA"/>
</dbReference>
<keyword evidence="2 5" id="KW-0812">Transmembrane</keyword>
<evidence type="ECO:0000256" key="3">
    <source>
        <dbReference type="ARBA" id="ARBA00022989"/>
    </source>
</evidence>
<dbReference type="Gene3D" id="1.20.120.550">
    <property type="entry name" value="Membrane associated eicosanoid/glutathione metabolism-like domain"/>
    <property type="match status" value="1"/>
</dbReference>
<name>A0A0F9TJ56_9ZZZZ</name>
<evidence type="ECO:0008006" key="7">
    <source>
        <dbReference type="Google" id="ProtNLM"/>
    </source>
</evidence>
<proteinExistence type="predicted"/>
<evidence type="ECO:0000256" key="4">
    <source>
        <dbReference type="ARBA" id="ARBA00023136"/>
    </source>
</evidence>
<keyword evidence="3 5" id="KW-1133">Transmembrane helix</keyword>
<evidence type="ECO:0000256" key="2">
    <source>
        <dbReference type="ARBA" id="ARBA00022692"/>
    </source>
</evidence>
<dbReference type="PANTHER" id="PTHR35371">
    <property type="entry name" value="INNER MEMBRANE PROTEIN"/>
    <property type="match status" value="1"/>
</dbReference>
<evidence type="ECO:0000256" key="1">
    <source>
        <dbReference type="ARBA" id="ARBA00004370"/>
    </source>
</evidence>
<feature type="transmembrane region" description="Helical" evidence="5">
    <location>
        <begin position="86"/>
        <end position="104"/>
    </location>
</feature>
<sequence length="131" mass="14049">MSFPLWCLFVAALMLVLTKVPVAVAMARIDKKGYDNNNPRTQQAALTGWGARAMATHANMFEAFPLFAAGVLVTQVTNVQGTTVDTLAGLFILARIAYTALYLMDWATLRSVAWGIGFLSSLGLLLAPAIA</sequence>
<dbReference type="GO" id="GO:0016020">
    <property type="term" value="C:membrane"/>
    <property type="evidence" value="ECO:0007669"/>
    <property type="project" value="UniProtKB-SubCell"/>
</dbReference>
<dbReference type="PANTHER" id="PTHR35371:SF1">
    <property type="entry name" value="BLR7753 PROTEIN"/>
    <property type="match status" value="1"/>
</dbReference>